<dbReference type="Proteomes" id="UP001430990">
    <property type="component" value="Plasmid pCC829_1"/>
</dbReference>
<proteinExistence type="predicted"/>
<reference evidence="1" key="1">
    <citation type="submission" date="2021-11" db="EMBL/GenBank/DDBJ databases">
        <title>Australian commercial rhizobial inoculants.</title>
        <authorList>
            <person name="Kohlmeier M.G."/>
            <person name="O'Hara G.W."/>
            <person name="Colombi E."/>
            <person name="Ramsay J.P."/>
            <person name="Terpolilli J."/>
        </authorList>
    </citation>
    <scope>NUCLEOTIDE SEQUENCE</scope>
    <source>
        <strain evidence="1">CC829</strain>
        <plasmid evidence="1">pCC829_1</plasmid>
    </source>
</reference>
<keyword evidence="2" id="KW-1185">Reference proteome</keyword>
<geneLocation type="plasmid" evidence="1 2">
    <name>pCC829_1</name>
</geneLocation>
<dbReference type="RefSeq" id="WP_231145571.1">
    <property type="nucleotide sequence ID" value="NZ_CP088101.1"/>
</dbReference>
<dbReference type="EMBL" id="CP088101">
    <property type="protein sequence ID" value="UFW91539.1"/>
    <property type="molecule type" value="Genomic_DNA"/>
</dbReference>
<name>A0ABY3R1F2_9BRAD</name>
<sequence>MTSSNRRPVHLCRLMVARTVGLCAVTFFGFNTAFSHDLMRPELNAWFESLKNKAGEPCCDGGDGQHAEAEWDMAKNGYRVLLNHPHRPNERGQWIDVPNSVVLNRQNLSGRAMVWWWPSYDAIDGRMTPLWRCFIPGPEG</sequence>
<evidence type="ECO:0000313" key="1">
    <source>
        <dbReference type="EMBL" id="UFW91539.1"/>
    </source>
</evidence>
<accession>A0ABY3R1F2</accession>
<keyword evidence="1" id="KW-0614">Plasmid</keyword>
<gene>
    <name evidence="1" type="ORF">BjapCC829_46910</name>
</gene>
<evidence type="ECO:0000313" key="2">
    <source>
        <dbReference type="Proteomes" id="UP001430990"/>
    </source>
</evidence>
<organism evidence="1 2">
    <name type="scientific">Bradyrhizobium barranii</name>
    <dbReference type="NCBI Taxonomy" id="2992140"/>
    <lineage>
        <taxon>Bacteria</taxon>
        <taxon>Pseudomonadati</taxon>
        <taxon>Pseudomonadota</taxon>
        <taxon>Alphaproteobacteria</taxon>
        <taxon>Hyphomicrobiales</taxon>
        <taxon>Nitrobacteraceae</taxon>
        <taxon>Bradyrhizobium</taxon>
    </lineage>
</organism>
<protein>
    <submittedName>
        <fullName evidence="1">Uncharacterized protein</fullName>
    </submittedName>
</protein>